<evidence type="ECO:0000256" key="1">
    <source>
        <dbReference type="SAM" id="MobiDB-lite"/>
    </source>
</evidence>
<evidence type="ECO:0000259" key="2">
    <source>
        <dbReference type="Pfam" id="PF22589"/>
    </source>
</evidence>
<dbReference type="PANTHER" id="PTHR35826">
    <property type="entry name" value="PROTEIN ATP6V1FNB-LIKE"/>
    <property type="match status" value="1"/>
</dbReference>
<sequence length="225" mass="25866">MPNLDYSDPAIIIFLVECFERENKLRINWMNRHWKKIQEAATLHREPTNYYETDVLTATVNAGLPALERDHAVATRNRRKIPIRDGTFIPGVDHLWKGHSIRDVGLGDPKEDPRLDRPPSDLTLDPVMRPVGKDVVDVLYKSKPEYGKRVYLKTRAKTKPENKFYFPSCSNWDYGWRLADSSLRQKAKFPKCSRVAEALKTRVGPQPDPPHYKPADSPTSNKCAI</sequence>
<dbReference type="Proteomes" id="UP000299102">
    <property type="component" value="Unassembled WGS sequence"/>
</dbReference>
<dbReference type="EMBL" id="BGZK01000320">
    <property type="protein sequence ID" value="GBP36573.1"/>
    <property type="molecule type" value="Genomic_DNA"/>
</dbReference>
<dbReference type="Pfam" id="PF22589">
    <property type="entry name" value="SPMIP1"/>
    <property type="match status" value="1"/>
</dbReference>
<keyword evidence="4" id="KW-1185">Reference proteome</keyword>
<dbReference type="InterPro" id="IPR054323">
    <property type="entry name" value="SPMIP1_C"/>
</dbReference>
<organism evidence="3 4">
    <name type="scientific">Eumeta variegata</name>
    <name type="common">Bagworm moth</name>
    <name type="synonym">Eumeta japonica</name>
    <dbReference type="NCBI Taxonomy" id="151549"/>
    <lineage>
        <taxon>Eukaryota</taxon>
        <taxon>Metazoa</taxon>
        <taxon>Ecdysozoa</taxon>
        <taxon>Arthropoda</taxon>
        <taxon>Hexapoda</taxon>
        <taxon>Insecta</taxon>
        <taxon>Pterygota</taxon>
        <taxon>Neoptera</taxon>
        <taxon>Endopterygota</taxon>
        <taxon>Lepidoptera</taxon>
        <taxon>Glossata</taxon>
        <taxon>Ditrysia</taxon>
        <taxon>Tineoidea</taxon>
        <taxon>Psychidae</taxon>
        <taxon>Oiketicinae</taxon>
        <taxon>Eumeta</taxon>
    </lineage>
</organism>
<dbReference type="PANTHER" id="PTHR35826:SF1">
    <property type="entry name" value="PROTEIN ATP6V1FNB-LIKE"/>
    <property type="match status" value="1"/>
</dbReference>
<feature type="region of interest" description="Disordered" evidence="1">
    <location>
        <begin position="200"/>
        <end position="225"/>
    </location>
</feature>
<feature type="domain" description="Sperm microtubule inner protein 1 C-terminal" evidence="2">
    <location>
        <begin position="108"/>
        <end position="209"/>
    </location>
</feature>
<reference evidence="3 4" key="1">
    <citation type="journal article" date="2019" name="Commun. Biol.">
        <title>The bagworm genome reveals a unique fibroin gene that provides high tensile strength.</title>
        <authorList>
            <person name="Kono N."/>
            <person name="Nakamura H."/>
            <person name="Ohtoshi R."/>
            <person name="Tomita M."/>
            <person name="Numata K."/>
            <person name="Arakawa K."/>
        </authorList>
    </citation>
    <scope>NUCLEOTIDE SEQUENCE [LARGE SCALE GENOMIC DNA]</scope>
</reference>
<dbReference type="AlphaFoldDB" id="A0A4C1VD61"/>
<name>A0A4C1VD61_EUMVA</name>
<gene>
    <name evidence="3" type="ORF">EVAR_34316_1</name>
</gene>
<evidence type="ECO:0000313" key="4">
    <source>
        <dbReference type="Proteomes" id="UP000299102"/>
    </source>
</evidence>
<accession>A0A4C1VD61</accession>
<evidence type="ECO:0000313" key="3">
    <source>
        <dbReference type="EMBL" id="GBP36573.1"/>
    </source>
</evidence>
<proteinExistence type="predicted"/>
<dbReference type="OrthoDB" id="410807at2759"/>
<protein>
    <recommendedName>
        <fullName evidence="2">Sperm microtubule inner protein 1 C-terminal domain-containing protein</fullName>
    </recommendedName>
</protein>
<comment type="caution">
    <text evidence="3">The sequence shown here is derived from an EMBL/GenBank/DDBJ whole genome shotgun (WGS) entry which is preliminary data.</text>
</comment>